<name>A0ABS5KHC2_9ACTN</name>
<organism evidence="1 2">
    <name type="scientific">Catenulispora pinistramenti</name>
    <dbReference type="NCBI Taxonomy" id="2705254"/>
    <lineage>
        <taxon>Bacteria</taxon>
        <taxon>Bacillati</taxon>
        <taxon>Actinomycetota</taxon>
        <taxon>Actinomycetes</taxon>
        <taxon>Catenulisporales</taxon>
        <taxon>Catenulisporaceae</taxon>
        <taxon>Catenulispora</taxon>
    </lineage>
</organism>
<sequence>MLTRLRRRSSVIAIAVTVLVLVAVGVANVVIKHVAEGRIARLAGCRLSAGGPVGDSLPGTFAGLGAVFGDVGDVHVWADGVQRDGVSAHVDAVLHDVTTGGATSGGTAVASAPYSAMTQQLAQMSGLTDPSMAADGAGLVITGSTSGFPVTVHTSISSSADGFTITPTTVAVFGKEISVASLRSLPLLKDLARQLDPKVFALPDLPDGAALTAVRPSPSGLSLDFSIPKRGASKAETTCHAAAG</sequence>
<dbReference type="Proteomes" id="UP000730482">
    <property type="component" value="Unassembled WGS sequence"/>
</dbReference>
<evidence type="ECO:0000313" key="1">
    <source>
        <dbReference type="EMBL" id="MBS2545694.1"/>
    </source>
</evidence>
<dbReference type="EMBL" id="JAAFYZ010000005">
    <property type="protein sequence ID" value="MBS2545694.1"/>
    <property type="molecule type" value="Genomic_DNA"/>
</dbReference>
<dbReference type="RefSeq" id="WP_212007357.1">
    <property type="nucleotide sequence ID" value="NZ_JAAFYZ010000005.1"/>
</dbReference>
<comment type="caution">
    <text evidence="1">The sequence shown here is derived from an EMBL/GenBank/DDBJ whole genome shotgun (WGS) entry which is preliminary data.</text>
</comment>
<protein>
    <submittedName>
        <fullName evidence="1">LmeA family phospholipid-binding protein</fullName>
    </submittedName>
</protein>
<accession>A0ABS5KHC2</accession>
<evidence type="ECO:0000313" key="2">
    <source>
        <dbReference type="Proteomes" id="UP000730482"/>
    </source>
</evidence>
<keyword evidence="2" id="KW-1185">Reference proteome</keyword>
<proteinExistence type="predicted"/>
<reference evidence="1 2" key="1">
    <citation type="submission" date="2020-02" db="EMBL/GenBank/DDBJ databases">
        <title>Acidophilic actinobacteria isolated from forest soil.</title>
        <authorList>
            <person name="Golinska P."/>
        </authorList>
    </citation>
    <scope>NUCLEOTIDE SEQUENCE [LARGE SCALE GENOMIC DNA]</scope>
    <source>
        <strain evidence="1 2">NL8</strain>
    </source>
</reference>
<gene>
    <name evidence="1" type="ORF">KGQ19_02310</name>
</gene>